<dbReference type="OrthoDB" id="107347at2"/>
<dbReference type="SUPFAM" id="SSF50630">
    <property type="entry name" value="Acid proteases"/>
    <property type="match status" value="2"/>
</dbReference>
<dbReference type="InterPro" id="IPR001995">
    <property type="entry name" value="Peptidase_A2_cat"/>
</dbReference>
<dbReference type="GO" id="GO:0006508">
    <property type="term" value="P:proteolysis"/>
    <property type="evidence" value="ECO:0007669"/>
    <property type="project" value="InterPro"/>
</dbReference>
<evidence type="ECO:0000259" key="2">
    <source>
        <dbReference type="PROSITE" id="PS50175"/>
    </source>
</evidence>
<dbReference type="InterPro" id="IPR001969">
    <property type="entry name" value="Aspartic_peptidase_AS"/>
</dbReference>
<evidence type="ECO:0000313" key="4">
    <source>
        <dbReference type="Proteomes" id="UP000285092"/>
    </source>
</evidence>
<sequence>MAGAAGETIESMTDRYQRMTVPVTIEGQGPFRFMIDTGAQATVVTRGLSDRLGLKPLGNATVVGMASAQQVQLVELNGLEFAARTFDNLHAPLLEAQHIGADGIIGLDSLQDLRVLIDFREGTIAVDDAEALGGNRGYEIVVRARHKLGRLIIADARIDGIKTAVVIDTGAQGNLGNRELQERLRAKKLEQVRSTDVHGVDLVGDLDFIDAVKIDEFVIQNLPVAFAEGPAFAALGLDRKPALILGMRDLRLFDRVAIDFESRTVLFDMPRGYASGNRGMRFGGIPSRF</sequence>
<dbReference type="Pfam" id="PF13975">
    <property type="entry name" value="gag-asp_proteas"/>
    <property type="match status" value="1"/>
</dbReference>
<keyword evidence="4" id="KW-1185">Reference proteome</keyword>
<proteinExistence type="predicted"/>
<evidence type="ECO:0000256" key="1">
    <source>
        <dbReference type="ARBA" id="ARBA00022801"/>
    </source>
</evidence>
<organism evidence="3 4">
    <name type="scientific">Pelagerythrobacter aerophilus</name>
    <dbReference type="NCBI Taxonomy" id="2306995"/>
    <lineage>
        <taxon>Bacteria</taxon>
        <taxon>Pseudomonadati</taxon>
        <taxon>Pseudomonadota</taxon>
        <taxon>Alphaproteobacteria</taxon>
        <taxon>Sphingomonadales</taxon>
        <taxon>Erythrobacteraceae</taxon>
        <taxon>Pelagerythrobacter</taxon>
    </lineage>
</organism>
<dbReference type="Proteomes" id="UP000285092">
    <property type="component" value="Unassembled WGS sequence"/>
</dbReference>
<dbReference type="EMBL" id="QXFK01000018">
    <property type="protein sequence ID" value="RIV77184.1"/>
    <property type="molecule type" value="Genomic_DNA"/>
</dbReference>
<dbReference type="PROSITE" id="PS00141">
    <property type="entry name" value="ASP_PROTEASE"/>
    <property type="match status" value="1"/>
</dbReference>
<protein>
    <recommendedName>
        <fullName evidence="2">Peptidase A2 domain-containing protein</fullName>
    </recommendedName>
</protein>
<dbReference type="InterPro" id="IPR034122">
    <property type="entry name" value="Retropepsin-like_bacterial"/>
</dbReference>
<dbReference type="PROSITE" id="PS50175">
    <property type="entry name" value="ASP_PROT_RETROV"/>
    <property type="match status" value="1"/>
</dbReference>
<dbReference type="Gene3D" id="2.40.70.10">
    <property type="entry name" value="Acid Proteases"/>
    <property type="match status" value="2"/>
</dbReference>
<keyword evidence="1" id="KW-0378">Hydrolase</keyword>
<comment type="caution">
    <text evidence="3">The sequence shown here is derived from an EMBL/GenBank/DDBJ whole genome shotgun (WGS) entry which is preliminary data.</text>
</comment>
<dbReference type="GO" id="GO:0004190">
    <property type="term" value="F:aspartic-type endopeptidase activity"/>
    <property type="evidence" value="ECO:0007669"/>
    <property type="project" value="InterPro"/>
</dbReference>
<evidence type="ECO:0000313" key="3">
    <source>
        <dbReference type="EMBL" id="RIV77184.1"/>
    </source>
</evidence>
<dbReference type="AlphaFoldDB" id="A0A418NGH7"/>
<feature type="domain" description="Peptidase A2" evidence="2">
    <location>
        <begin position="31"/>
        <end position="109"/>
    </location>
</feature>
<dbReference type="Pfam" id="PF13650">
    <property type="entry name" value="Asp_protease_2"/>
    <property type="match status" value="1"/>
</dbReference>
<gene>
    <name evidence="3" type="ORF">D2V04_11890</name>
</gene>
<name>A0A418NGH7_9SPHN</name>
<dbReference type="InterPro" id="IPR021109">
    <property type="entry name" value="Peptidase_aspartic_dom_sf"/>
</dbReference>
<reference evidence="3 4" key="1">
    <citation type="submission" date="2018-08" db="EMBL/GenBank/DDBJ databases">
        <title>Altererythrobacter sp.Ery1 and Ery12, the genome sequencing of novel strains in genus Alterythrobacter.</title>
        <authorList>
            <person name="Cheng H."/>
            <person name="Wu Y.-H."/>
            <person name="Fang C."/>
            <person name="Xu X.-W."/>
        </authorList>
    </citation>
    <scope>NUCLEOTIDE SEQUENCE [LARGE SCALE GENOMIC DNA]</scope>
    <source>
        <strain evidence="3 4">Ery1</strain>
    </source>
</reference>
<dbReference type="CDD" id="cd05483">
    <property type="entry name" value="retropepsin_like_bacteria"/>
    <property type="match status" value="1"/>
</dbReference>
<accession>A0A418NGH7</accession>